<comment type="cofactor">
    <cofactor evidence="1">
        <name>Mn(2+)</name>
        <dbReference type="ChEBI" id="CHEBI:29035"/>
    </cofactor>
</comment>
<evidence type="ECO:0000256" key="4">
    <source>
        <dbReference type="ARBA" id="ARBA00022801"/>
    </source>
</evidence>
<dbReference type="Gene3D" id="3.90.79.10">
    <property type="entry name" value="Nucleoside Triphosphate Pyrophosphohydrolase"/>
    <property type="match status" value="1"/>
</dbReference>
<name>A0A1I6YLM5_9FLAO</name>
<dbReference type="CDD" id="cd03426">
    <property type="entry name" value="NUDIX_CoAse_Nudt7"/>
    <property type="match status" value="1"/>
</dbReference>
<dbReference type="PANTHER" id="PTHR12992:SF11">
    <property type="entry name" value="MITOCHONDRIAL COENZYME A DIPHOSPHATASE NUDT8"/>
    <property type="match status" value="1"/>
</dbReference>
<evidence type="ECO:0000256" key="3">
    <source>
        <dbReference type="ARBA" id="ARBA00022723"/>
    </source>
</evidence>
<gene>
    <name evidence="8" type="ORF">SAMN05216474_0996</name>
</gene>
<sequence length="210" mass="24211">MERFVHQLKNALEYLPGEDAHSLMLPRNRAESVRQLKEDNDFRESAVAIILFEKERKLHFTLIQRPDYNGAHSGQVAFPGGKQDKTDLSLWHTAKRESREEIGVREEDLKEIGALTPIYIPVSKFRVSPFIFWWEGSYSFVADEREVDEILIVPLSDLLEEHRIKSSQFKVGGGLTLKDIPFFDLADKRVWGATAIILSEFRAVLQHLSF</sequence>
<protein>
    <submittedName>
        <fullName evidence="8">8-oxo-dGTP pyrophosphatase MutT, NUDIX family</fullName>
    </submittedName>
</protein>
<organism evidence="8 9">
    <name type="scientific">Lishizhenia tianjinensis</name>
    <dbReference type="NCBI Taxonomy" id="477690"/>
    <lineage>
        <taxon>Bacteria</taxon>
        <taxon>Pseudomonadati</taxon>
        <taxon>Bacteroidota</taxon>
        <taxon>Flavobacteriia</taxon>
        <taxon>Flavobacteriales</taxon>
        <taxon>Crocinitomicaceae</taxon>
        <taxon>Lishizhenia</taxon>
    </lineage>
</organism>
<evidence type="ECO:0000256" key="1">
    <source>
        <dbReference type="ARBA" id="ARBA00001936"/>
    </source>
</evidence>
<reference evidence="8 9" key="1">
    <citation type="submission" date="2016-10" db="EMBL/GenBank/DDBJ databases">
        <authorList>
            <person name="de Groot N.N."/>
        </authorList>
    </citation>
    <scope>NUCLEOTIDE SEQUENCE [LARGE SCALE GENOMIC DNA]</scope>
    <source>
        <strain evidence="8 9">CGMCC 1.7005</strain>
    </source>
</reference>
<keyword evidence="9" id="KW-1185">Reference proteome</keyword>
<keyword evidence="3" id="KW-0479">Metal-binding</keyword>
<keyword evidence="4" id="KW-0378">Hydrolase</keyword>
<feature type="domain" description="Nudix hydrolase" evidence="7">
    <location>
        <begin position="42"/>
        <end position="177"/>
    </location>
</feature>
<dbReference type="PANTHER" id="PTHR12992">
    <property type="entry name" value="NUDIX HYDROLASE"/>
    <property type="match status" value="1"/>
</dbReference>
<dbReference type="SUPFAM" id="SSF55811">
    <property type="entry name" value="Nudix"/>
    <property type="match status" value="1"/>
</dbReference>
<keyword evidence="6" id="KW-0464">Manganese</keyword>
<dbReference type="STRING" id="477690.SAMN05216474_0996"/>
<dbReference type="GO" id="GO:0046872">
    <property type="term" value="F:metal ion binding"/>
    <property type="evidence" value="ECO:0007669"/>
    <property type="project" value="UniProtKB-KW"/>
</dbReference>
<proteinExistence type="predicted"/>
<dbReference type="PROSITE" id="PS51462">
    <property type="entry name" value="NUDIX"/>
    <property type="match status" value="1"/>
</dbReference>
<dbReference type="Proteomes" id="UP000236454">
    <property type="component" value="Unassembled WGS sequence"/>
</dbReference>
<comment type="cofactor">
    <cofactor evidence="2">
        <name>Mg(2+)</name>
        <dbReference type="ChEBI" id="CHEBI:18420"/>
    </cofactor>
</comment>
<dbReference type="OrthoDB" id="9802805at2"/>
<dbReference type="AlphaFoldDB" id="A0A1I6YLM5"/>
<evidence type="ECO:0000256" key="2">
    <source>
        <dbReference type="ARBA" id="ARBA00001946"/>
    </source>
</evidence>
<dbReference type="InterPro" id="IPR015797">
    <property type="entry name" value="NUDIX_hydrolase-like_dom_sf"/>
</dbReference>
<evidence type="ECO:0000256" key="5">
    <source>
        <dbReference type="ARBA" id="ARBA00022842"/>
    </source>
</evidence>
<dbReference type="RefSeq" id="WP_090247056.1">
    <property type="nucleotide sequence ID" value="NZ_FPAS01000001.1"/>
</dbReference>
<evidence type="ECO:0000313" key="8">
    <source>
        <dbReference type="EMBL" id="SFT51312.1"/>
    </source>
</evidence>
<evidence type="ECO:0000259" key="7">
    <source>
        <dbReference type="PROSITE" id="PS51462"/>
    </source>
</evidence>
<keyword evidence="5" id="KW-0460">Magnesium</keyword>
<dbReference type="Pfam" id="PF00293">
    <property type="entry name" value="NUDIX"/>
    <property type="match status" value="1"/>
</dbReference>
<evidence type="ECO:0000256" key="6">
    <source>
        <dbReference type="ARBA" id="ARBA00023211"/>
    </source>
</evidence>
<dbReference type="InterPro" id="IPR045121">
    <property type="entry name" value="CoAse"/>
</dbReference>
<dbReference type="GO" id="GO:0010945">
    <property type="term" value="F:coenzyme A diphosphatase activity"/>
    <property type="evidence" value="ECO:0007669"/>
    <property type="project" value="InterPro"/>
</dbReference>
<evidence type="ECO:0000313" key="9">
    <source>
        <dbReference type="Proteomes" id="UP000236454"/>
    </source>
</evidence>
<dbReference type="InterPro" id="IPR000086">
    <property type="entry name" value="NUDIX_hydrolase_dom"/>
</dbReference>
<accession>A0A1I6YLM5</accession>
<dbReference type="EMBL" id="FPAS01000001">
    <property type="protein sequence ID" value="SFT51312.1"/>
    <property type="molecule type" value="Genomic_DNA"/>
</dbReference>